<name>A0ABP8DJH6_9ACTN</name>
<feature type="compositionally biased region" description="Low complexity" evidence="1">
    <location>
        <begin position="13"/>
        <end position="28"/>
    </location>
</feature>
<evidence type="ECO:0000313" key="2">
    <source>
        <dbReference type="EMBL" id="GAA4256926.1"/>
    </source>
</evidence>
<dbReference type="Proteomes" id="UP001500620">
    <property type="component" value="Unassembled WGS sequence"/>
</dbReference>
<gene>
    <name evidence="2" type="ORF">GCM10022255_071760</name>
</gene>
<protein>
    <submittedName>
        <fullName evidence="2">Uncharacterized protein</fullName>
    </submittedName>
</protein>
<organism evidence="2 3">
    <name type="scientific">Dactylosporangium darangshiense</name>
    <dbReference type="NCBI Taxonomy" id="579108"/>
    <lineage>
        <taxon>Bacteria</taxon>
        <taxon>Bacillati</taxon>
        <taxon>Actinomycetota</taxon>
        <taxon>Actinomycetes</taxon>
        <taxon>Micromonosporales</taxon>
        <taxon>Micromonosporaceae</taxon>
        <taxon>Dactylosporangium</taxon>
    </lineage>
</organism>
<dbReference type="EMBL" id="BAABAT010000025">
    <property type="protein sequence ID" value="GAA4256926.1"/>
    <property type="molecule type" value="Genomic_DNA"/>
</dbReference>
<feature type="region of interest" description="Disordered" evidence="1">
    <location>
        <begin position="13"/>
        <end position="45"/>
    </location>
</feature>
<evidence type="ECO:0000313" key="3">
    <source>
        <dbReference type="Proteomes" id="UP001500620"/>
    </source>
</evidence>
<evidence type="ECO:0000256" key="1">
    <source>
        <dbReference type="SAM" id="MobiDB-lite"/>
    </source>
</evidence>
<keyword evidence="3" id="KW-1185">Reference proteome</keyword>
<proteinExistence type="predicted"/>
<accession>A0ABP8DJH6</accession>
<sequence length="150" mass="15060">MAVTLLAGCTATTAHPAASAPQPRAARSGCGSPIDRGPLPDWASGGFSGDTSMAHVMGDGGAIVGVLFGDPLVAHRADGKANKILWVAKDGAAGPGDLVIDASLDGSGETARRSVEGGPGPSIVDLPRAGCWRLTLTWPGHTDTMDLTYG</sequence>
<reference evidence="3" key="1">
    <citation type="journal article" date="2019" name="Int. J. Syst. Evol. Microbiol.">
        <title>The Global Catalogue of Microorganisms (GCM) 10K type strain sequencing project: providing services to taxonomists for standard genome sequencing and annotation.</title>
        <authorList>
            <consortium name="The Broad Institute Genomics Platform"/>
            <consortium name="The Broad Institute Genome Sequencing Center for Infectious Disease"/>
            <person name="Wu L."/>
            <person name="Ma J."/>
        </authorList>
    </citation>
    <scope>NUCLEOTIDE SEQUENCE [LARGE SCALE GENOMIC DNA]</scope>
    <source>
        <strain evidence="3">JCM 17441</strain>
    </source>
</reference>
<comment type="caution">
    <text evidence="2">The sequence shown here is derived from an EMBL/GenBank/DDBJ whole genome shotgun (WGS) entry which is preliminary data.</text>
</comment>